<feature type="region of interest" description="Disordered" evidence="1">
    <location>
        <begin position="1"/>
        <end position="168"/>
    </location>
</feature>
<dbReference type="Proteomes" id="UP001174691">
    <property type="component" value="Unassembled WGS sequence"/>
</dbReference>
<evidence type="ECO:0000313" key="3">
    <source>
        <dbReference type="Proteomes" id="UP001174691"/>
    </source>
</evidence>
<proteinExistence type="predicted"/>
<dbReference type="InterPro" id="IPR053203">
    <property type="entry name" value="Cisplatin_resist-associated"/>
</dbReference>
<feature type="compositionally biased region" description="Low complexity" evidence="1">
    <location>
        <begin position="41"/>
        <end position="65"/>
    </location>
</feature>
<dbReference type="PANTHER" id="PTHR34693:SF1">
    <property type="entry name" value="PROTEIN PAR32"/>
    <property type="match status" value="1"/>
</dbReference>
<dbReference type="PANTHER" id="PTHR34693">
    <property type="entry name" value="PROTEIN PAR32"/>
    <property type="match status" value="1"/>
</dbReference>
<feature type="compositionally biased region" description="Basic and acidic residues" evidence="1">
    <location>
        <begin position="127"/>
        <end position="139"/>
    </location>
</feature>
<reference evidence="2" key="1">
    <citation type="submission" date="2022-07" db="EMBL/GenBank/DDBJ databases">
        <title>Fungi with potential for degradation of polypropylene.</title>
        <authorList>
            <person name="Gostincar C."/>
        </authorList>
    </citation>
    <scope>NUCLEOTIDE SEQUENCE</scope>
    <source>
        <strain evidence="2">EXF-13287</strain>
    </source>
</reference>
<comment type="caution">
    <text evidence="2">The sequence shown here is derived from an EMBL/GenBank/DDBJ whole genome shotgun (WGS) entry which is preliminary data.</text>
</comment>
<evidence type="ECO:0000256" key="1">
    <source>
        <dbReference type="SAM" id="MobiDB-lite"/>
    </source>
</evidence>
<feature type="compositionally biased region" description="Basic and acidic residues" evidence="1">
    <location>
        <begin position="75"/>
        <end position="92"/>
    </location>
</feature>
<feature type="compositionally biased region" description="Basic and acidic residues" evidence="1">
    <location>
        <begin position="21"/>
        <end position="33"/>
    </location>
</feature>
<dbReference type="AlphaFoldDB" id="A0AA38VSB2"/>
<dbReference type="Pfam" id="PF12223">
    <property type="entry name" value="DUF3602"/>
    <property type="match status" value="1"/>
</dbReference>
<name>A0AA38VSB2_9PEZI</name>
<evidence type="ECO:0000313" key="2">
    <source>
        <dbReference type="EMBL" id="KAJ9149567.1"/>
    </source>
</evidence>
<organism evidence="2 3">
    <name type="scientific">Coniochaeta hoffmannii</name>
    <dbReference type="NCBI Taxonomy" id="91930"/>
    <lineage>
        <taxon>Eukaryota</taxon>
        <taxon>Fungi</taxon>
        <taxon>Dikarya</taxon>
        <taxon>Ascomycota</taxon>
        <taxon>Pezizomycotina</taxon>
        <taxon>Sordariomycetes</taxon>
        <taxon>Sordariomycetidae</taxon>
        <taxon>Coniochaetales</taxon>
        <taxon>Coniochaetaceae</taxon>
        <taxon>Coniochaeta</taxon>
    </lineage>
</organism>
<keyword evidence="3" id="KW-1185">Reference proteome</keyword>
<dbReference type="InterPro" id="IPR022024">
    <property type="entry name" value="DUF3602"/>
</dbReference>
<gene>
    <name evidence="2" type="ORF">NKR19_g5661</name>
</gene>
<sequence length="168" mass="17868">MSSSSDVFRRVGRGGAGNWYSKKDIEDANKVEAEDLEAQKTSAATAPTTAPISSGTAASGGYSRAGRGGAGNFYDPKDTDEARRQEVEDSRRTNTALAAGGAKPSRTGLSGRGGAGNWSESPAQAQQREEEEAKRREDLEAQILQHVDAGLPPPPAAYHHQGREQEER</sequence>
<accession>A0AA38VSB2</accession>
<protein>
    <submittedName>
        <fullName evidence="2">Uncharacterized protein</fullName>
    </submittedName>
</protein>
<dbReference type="EMBL" id="JANBVN010000079">
    <property type="protein sequence ID" value="KAJ9149567.1"/>
    <property type="molecule type" value="Genomic_DNA"/>
</dbReference>